<evidence type="ECO:0000313" key="1">
    <source>
        <dbReference type="EMBL" id="KUK78101.1"/>
    </source>
</evidence>
<dbReference type="EMBL" id="LGGN01000072">
    <property type="protein sequence ID" value="KUK78101.1"/>
    <property type="molecule type" value="Genomic_DNA"/>
</dbReference>
<proteinExistence type="predicted"/>
<sequence length="54" mass="6453">MPDNEIGTIEFQSLTSIANSSMPFYKFGELLYLKKIETEEWIPFIRRRIKLKTK</sequence>
<gene>
    <name evidence="1" type="ORF">XD92_0524</name>
</gene>
<accession>A0A117M0S6</accession>
<protein>
    <submittedName>
        <fullName evidence="1">Uncharacterized protein</fullName>
    </submittedName>
</protein>
<dbReference type="Proteomes" id="UP000053860">
    <property type="component" value="Unassembled WGS sequence"/>
</dbReference>
<name>A0A117M0S6_9BACT</name>
<reference evidence="2" key="1">
    <citation type="journal article" date="2015" name="MBio">
        <title>Genome-Resolved Metagenomic Analysis Reveals Roles for Candidate Phyla and Other Microbial Community Members in Biogeochemical Transformations in Oil Reservoirs.</title>
        <authorList>
            <person name="Hu P."/>
            <person name="Tom L."/>
            <person name="Singh A."/>
            <person name="Thomas B.C."/>
            <person name="Baker B.J."/>
            <person name="Piceno Y.M."/>
            <person name="Andersen G.L."/>
            <person name="Banfield J.F."/>
        </authorList>
    </citation>
    <scope>NUCLEOTIDE SEQUENCE [LARGE SCALE GENOMIC DNA]</scope>
</reference>
<dbReference type="AlphaFoldDB" id="A0A117M0S6"/>
<comment type="caution">
    <text evidence="1">The sequence shown here is derived from an EMBL/GenBank/DDBJ whole genome shotgun (WGS) entry which is preliminary data.</text>
</comment>
<organism evidence="1 2">
    <name type="scientific">Proteiniphilum acetatigenes</name>
    <dbReference type="NCBI Taxonomy" id="294710"/>
    <lineage>
        <taxon>Bacteria</taxon>
        <taxon>Pseudomonadati</taxon>
        <taxon>Bacteroidota</taxon>
        <taxon>Bacteroidia</taxon>
        <taxon>Bacteroidales</taxon>
        <taxon>Dysgonomonadaceae</taxon>
        <taxon>Proteiniphilum</taxon>
    </lineage>
</organism>
<evidence type="ECO:0000313" key="2">
    <source>
        <dbReference type="Proteomes" id="UP000053860"/>
    </source>
</evidence>